<reference evidence="2" key="1">
    <citation type="submission" date="2022-01" db="EMBL/GenBank/DDBJ databases">
        <title>Collection of gut derived symbiotic bacterial strains cultured from healthy donors.</title>
        <authorList>
            <person name="Lin H."/>
            <person name="Kohout C."/>
            <person name="Waligurski E."/>
            <person name="Pamer E.G."/>
        </authorList>
    </citation>
    <scope>NUCLEOTIDE SEQUENCE</scope>
    <source>
        <strain evidence="2">DFI.6.55</strain>
    </source>
</reference>
<dbReference type="EMBL" id="JAKNGE010000011">
    <property type="protein sequence ID" value="MCG4745937.1"/>
    <property type="molecule type" value="Genomic_DNA"/>
</dbReference>
<feature type="transmembrane region" description="Helical" evidence="1">
    <location>
        <begin position="165"/>
        <end position="189"/>
    </location>
</feature>
<feature type="transmembrane region" description="Helical" evidence="1">
    <location>
        <begin position="75"/>
        <end position="95"/>
    </location>
</feature>
<keyword evidence="1" id="KW-1133">Transmembrane helix</keyword>
<organism evidence="2 3">
    <name type="scientific">Enterocloster aldenensis</name>
    <dbReference type="NCBI Taxonomy" id="358742"/>
    <lineage>
        <taxon>Bacteria</taxon>
        <taxon>Bacillati</taxon>
        <taxon>Bacillota</taxon>
        <taxon>Clostridia</taxon>
        <taxon>Lachnospirales</taxon>
        <taxon>Lachnospiraceae</taxon>
        <taxon>Enterocloster</taxon>
    </lineage>
</organism>
<keyword evidence="1" id="KW-0472">Membrane</keyword>
<evidence type="ECO:0000313" key="2">
    <source>
        <dbReference type="EMBL" id="MCG4745937.1"/>
    </source>
</evidence>
<sequence>MKRMENVKAVIRKYWKVYAAAVVLALVCDSVGTIKINIGIGTLTLFPMVFAVILGGLLGPDVIRMFNQGECKMGGSLVLVALAPFMAKMGVSAGANLAKLVAVGPALLLQEFGNLGTIFISLPIALLLGLKKEAIGACYSINRDSNLGLTTDIYGPDAKETEGTFAVYIVGSVIGTVFVSLLAGVVASWNIFHPLALGMASGVGSGSMMTAAAGTLGEIYPSYAEDIMVMGGASDMLTGITGIYMGTFVGLPVTRKLYAWLEPKIGRKSGHGK</sequence>
<dbReference type="GeneID" id="97204885"/>
<feature type="transmembrane region" description="Helical" evidence="1">
    <location>
        <begin position="228"/>
        <end position="251"/>
    </location>
</feature>
<gene>
    <name evidence="2" type="ORF">L0N08_10980</name>
</gene>
<dbReference type="RefSeq" id="WP_235843985.1">
    <property type="nucleotide sequence ID" value="NZ_BAABZL010000001.1"/>
</dbReference>
<feature type="transmembrane region" description="Helical" evidence="1">
    <location>
        <begin position="107"/>
        <end position="130"/>
    </location>
</feature>
<evidence type="ECO:0000313" key="3">
    <source>
        <dbReference type="Proteomes" id="UP001299608"/>
    </source>
</evidence>
<keyword evidence="1" id="KW-0812">Transmembrane</keyword>
<comment type="caution">
    <text evidence="2">The sequence shown here is derived from an EMBL/GenBank/DDBJ whole genome shotgun (WGS) entry which is preliminary data.</text>
</comment>
<feature type="transmembrane region" description="Helical" evidence="1">
    <location>
        <begin position="43"/>
        <end position="63"/>
    </location>
</feature>
<proteinExistence type="predicted"/>
<name>A0AAW5BVD0_9FIRM</name>
<dbReference type="InterPro" id="IPR021450">
    <property type="entry name" value="DUF3100"/>
</dbReference>
<dbReference type="Proteomes" id="UP001299608">
    <property type="component" value="Unassembled WGS sequence"/>
</dbReference>
<dbReference type="Pfam" id="PF11299">
    <property type="entry name" value="DUF3100"/>
    <property type="match status" value="1"/>
</dbReference>
<dbReference type="AlphaFoldDB" id="A0AAW5BVD0"/>
<evidence type="ECO:0000256" key="1">
    <source>
        <dbReference type="SAM" id="Phobius"/>
    </source>
</evidence>
<accession>A0AAW5BVD0</accession>
<protein>
    <submittedName>
        <fullName evidence="2">DUF3100 domain-containing protein</fullName>
    </submittedName>
</protein>